<proteinExistence type="predicted"/>
<dbReference type="InterPro" id="IPR017911">
    <property type="entry name" value="MacB-like_ATP-bd"/>
</dbReference>
<keyword evidence="3 6" id="KW-0067">ATP-binding</keyword>
<keyword evidence="7" id="KW-1185">Reference proteome</keyword>
<accession>A0ABT4LIV9</accession>
<evidence type="ECO:0000256" key="1">
    <source>
        <dbReference type="ARBA" id="ARBA00022448"/>
    </source>
</evidence>
<dbReference type="InterPro" id="IPR003593">
    <property type="entry name" value="AAA+_ATPase"/>
</dbReference>
<dbReference type="Gene3D" id="3.40.50.300">
    <property type="entry name" value="P-loop containing nucleotide triphosphate hydrolases"/>
    <property type="match status" value="1"/>
</dbReference>
<dbReference type="PROSITE" id="PS50893">
    <property type="entry name" value="ABC_TRANSPORTER_2"/>
    <property type="match status" value="1"/>
</dbReference>
<dbReference type="Pfam" id="PF00005">
    <property type="entry name" value="ABC_tran"/>
    <property type="match status" value="1"/>
</dbReference>
<evidence type="ECO:0000256" key="2">
    <source>
        <dbReference type="ARBA" id="ARBA00022741"/>
    </source>
</evidence>
<keyword evidence="2" id="KW-0547">Nucleotide-binding</keyword>
<keyword evidence="1" id="KW-0813">Transport</keyword>
<dbReference type="Proteomes" id="UP001069802">
    <property type="component" value="Unassembled WGS sequence"/>
</dbReference>
<evidence type="ECO:0000259" key="5">
    <source>
        <dbReference type="PROSITE" id="PS50893"/>
    </source>
</evidence>
<protein>
    <submittedName>
        <fullName evidence="6">ABC transporter ATP-binding protein</fullName>
    </submittedName>
</protein>
<dbReference type="InterPro" id="IPR015854">
    <property type="entry name" value="ABC_transpr_LolD-like"/>
</dbReference>
<dbReference type="GO" id="GO:0005524">
    <property type="term" value="F:ATP binding"/>
    <property type="evidence" value="ECO:0007669"/>
    <property type="project" value="UniProtKB-KW"/>
</dbReference>
<feature type="region of interest" description="Disordered" evidence="4">
    <location>
        <begin position="224"/>
        <end position="256"/>
    </location>
</feature>
<dbReference type="SMART" id="SM00382">
    <property type="entry name" value="AAA"/>
    <property type="match status" value="1"/>
</dbReference>
<evidence type="ECO:0000313" key="6">
    <source>
        <dbReference type="EMBL" id="MCZ4281044.1"/>
    </source>
</evidence>
<gene>
    <name evidence="6" type="ORF">O4H49_09665</name>
</gene>
<dbReference type="InterPro" id="IPR027417">
    <property type="entry name" value="P-loop_NTPase"/>
</dbReference>
<dbReference type="PANTHER" id="PTHR24220">
    <property type="entry name" value="IMPORT ATP-BINDING PROTEIN"/>
    <property type="match status" value="1"/>
</dbReference>
<comment type="caution">
    <text evidence="6">The sequence shown here is derived from an EMBL/GenBank/DDBJ whole genome shotgun (WGS) entry which is preliminary data.</text>
</comment>
<organism evidence="6 7">
    <name type="scientific">Kiloniella laminariae</name>
    <dbReference type="NCBI Taxonomy" id="454162"/>
    <lineage>
        <taxon>Bacteria</taxon>
        <taxon>Pseudomonadati</taxon>
        <taxon>Pseudomonadota</taxon>
        <taxon>Alphaproteobacteria</taxon>
        <taxon>Rhodospirillales</taxon>
        <taxon>Kiloniellaceae</taxon>
        <taxon>Kiloniella</taxon>
    </lineage>
</organism>
<feature type="domain" description="ABC transporter" evidence="5">
    <location>
        <begin position="9"/>
        <end position="246"/>
    </location>
</feature>
<evidence type="ECO:0000256" key="3">
    <source>
        <dbReference type="ARBA" id="ARBA00022840"/>
    </source>
</evidence>
<dbReference type="InterPro" id="IPR017871">
    <property type="entry name" value="ABC_transporter-like_CS"/>
</dbReference>
<dbReference type="PROSITE" id="PS00211">
    <property type="entry name" value="ABC_TRANSPORTER_1"/>
    <property type="match status" value="1"/>
</dbReference>
<dbReference type="RefSeq" id="WP_269423226.1">
    <property type="nucleotide sequence ID" value="NZ_JAPWGY010000003.1"/>
</dbReference>
<name>A0ABT4LIV9_9PROT</name>
<dbReference type="InterPro" id="IPR003439">
    <property type="entry name" value="ABC_transporter-like_ATP-bd"/>
</dbReference>
<evidence type="ECO:0000313" key="7">
    <source>
        <dbReference type="Proteomes" id="UP001069802"/>
    </source>
</evidence>
<sequence length="256" mass="26942">MPHTSSALVSLSDLHLTLKSQAGSVDILKGIDLEINAGDTVSVVGPSGAGKSSMMMLMAGLEAATSGRVTIDGKDLGAMDEDALARFRRDGIGIVFQDFHLIPTMTALENVAVSLEFARKPDALARARARLESVGLGHRLDHFPGQLSGGEQQRVALARAFAAEPKLLLADEPTGNLDSATGDIIIDLLFSLQKDHGTTLVLITHDPRLAKRCNRTVVLKDGLLSEQHSPTEKSENVSPASGTGPRVASANAKGHA</sequence>
<reference evidence="6" key="1">
    <citation type="submission" date="2022-12" db="EMBL/GenBank/DDBJ databases">
        <title>Bacterial isolates from different developmental stages of Nematostella vectensis.</title>
        <authorList>
            <person name="Fraune S."/>
        </authorList>
    </citation>
    <scope>NUCLEOTIDE SEQUENCE</scope>
    <source>
        <strain evidence="6">G21630-S1</strain>
    </source>
</reference>
<evidence type="ECO:0000256" key="4">
    <source>
        <dbReference type="SAM" id="MobiDB-lite"/>
    </source>
</evidence>
<dbReference type="CDD" id="cd03255">
    <property type="entry name" value="ABC_MJ0796_LolCDE_FtsE"/>
    <property type="match status" value="1"/>
</dbReference>
<dbReference type="EMBL" id="JAPWGY010000003">
    <property type="protein sequence ID" value="MCZ4281044.1"/>
    <property type="molecule type" value="Genomic_DNA"/>
</dbReference>
<dbReference type="SUPFAM" id="SSF52540">
    <property type="entry name" value="P-loop containing nucleoside triphosphate hydrolases"/>
    <property type="match status" value="1"/>
</dbReference>